<keyword evidence="1" id="KW-1133">Transmembrane helix</keyword>
<reference evidence="2 3" key="1">
    <citation type="submission" date="2016-10" db="EMBL/GenBank/DDBJ databases">
        <title>Draft genome sequences of four alkaliphilic bacteria belonging to the Anaerobacillus genus.</title>
        <authorList>
            <person name="Bassil N.M."/>
            <person name="Lloyd J.R."/>
        </authorList>
    </citation>
    <scope>NUCLEOTIDE SEQUENCE [LARGE SCALE GENOMIC DNA]</scope>
    <source>
        <strain evidence="2 3">DSM 15340</strain>
    </source>
</reference>
<evidence type="ECO:0000313" key="2">
    <source>
        <dbReference type="EMBL" id="OIJ16071.1"/>
    </source>
</evidence>
<dbReference type="OrthoDB" id="9802763at2"/>
<dbReference type="AlphaFoldDB" id="A0A1S2LU67"/>
<keyword evidence="1" id="KW-0472">Membrane</keyword>
<keyword evidence="3" id="KW-1185">Reference proteome</keyword>
<protein>
    <submittedName>
        <fullName evidence="2">Cytochrome oxidase maturation protein, cbb3-type</fullName>
    </submittedName>
</protein>
<proteinExistence type="predicted"/>
<organism evidence="2 3">
    <name type="scientific">Anaerobacillus arseniciselenatis</name>
    <dbReference type="NCBI Taxonomy" id="85682"/>
    <lineage>
        <taxon>Bacteria</taxon>
        <taxon>Bacillati</taxon>
        <taxon>Bacillota</taxon>
        <taxon>Bacilli</taxon>
        <taxon>Bacillales</taxon>
        <taxon>Bacillaceae</taxon>
        <taxon>Anaerobacillus</taxon>
    </lineage>
</organism>
<evidence type="ECO:0000313" key="3">
    <source>
        <dbReference type="Proteomes" id="UP000180098"/>
    </source>
</evidence>
<dbReference type="EMBL" id="MLQQ01000001">
    <property type="protein sequence ID" value="OIJ16071.1"/>
    <property type="molecule type" value="Genomic_DNA"/>
</dbReference>
<dbReference type="Proteomes" id="UP000180098">
    <property type="component" value="Unassembled WGS sequence"/>
</dbReference>
<accession>A0A1S2LU67</accession>
<comment type="caution">
    <text evidence="2">The sequence shown here is derived from an EMBL/GenBank/DDBJ whole genome shotgun (WGS) entry which is preliminary data.</text>
</comment>
<evidence type="ECO:0000256" key="1">
    <source>
        <dbReference type="SAM" id="Phobius"/>
    </source>
</evidence>
<feature type="transmembrane region" description="Helical" evidence="1">
    <location>
        <begin position="12"/>
        <end position="33"/>
    </location>
</feature>
<dbReference type="Pfam" id="PF03597">
    <property type="entry name" value="FixS"/>
    <property type="match status" value="1"/>
</dbReference>
<dbReference type="RefSeq" id="WP_071311996.1">
    <property type="nucleotide sequence ID" value="NZ_MLQQ01000001.1"/>
</dbReference>
<name>A0A1S2LU67_9BACI</name>
<dbReference type="InterPro" id="IPR004714">
    <property type="entry name" value="Cyt_oxidase_maturation_cbb3"/>
</dbReference>
<dbReference type="NCBIfam" id="TIGR00847">
    <property type="entry name" value="ccoS"/>
    <property type="match status" value="1"/>
</dbReference>
<keyword evidence="1" id="KW-0812">Transmembrane</keyword>
<sequence>MISSSAFLGLSFNGWILIIIMLSLSGAALFIYLGAKKTGQFDDVESIKYRMLFEEEDEWNMNE</sequence>
<gene>
    <name evidence="2" type="ORF">BKP35_03575</name>
</gene>